<keyword evidence="5" id="KW-0633">Potassium transport</keyword>
<comment type="subcellular location">
    <subcellularLocation>
        <location evidence="1">Membrane</location>
        <topology evidence="1">Multi-pass membrane protein</topology>
    </subcellularLocation>
</comment>
<evidence type="ECO:0000256" key="6">
    <source>
        <dbReference type="ARBA" id="ARBA00022568"/>
    </source>
</evidence>
<name>A0A7S4LPR2_OXYMA</name>
<feature type="transmembrane region" description="Helical" evidence="17">
    <location>
        <begin position="662"/>
        <end position="683"/>
    </location>
</feature>
<evidence type="ECO:0000256" key="2">
    <source>
        <dbReference type="ARBA" id="ARBA00005364"/>
    </source>
</evidence>
<evidence type="ECO:0000313" key="19">
    <source>
        <dbReference type="EMBL" id="CAE0842755.1"/>
    </source>
</evidence>
<keyword evidence="6" id="KW-0109">Calcium transport</keyword>
<dbReference type="GO" id="GO:0008273">
    <property type="term" value="F:calcium, potassium:sodium antiporter activity"/>
    <property type="evidence" value="ECO:0007669"/>
    <property type="project" value="TreeGrafter"/>
</dbReference>
<feature type="domain" description="EF-hand" evidence="18">
    <location>
        <begin position="462"/>
        <end position="497"/>
    </location>
</feature>
<evidence type="ECO:0000256" key="17">
    <source>
        <dbReference type="SAM" id="Phobius"/>
    </source>
</evidence>
<feature type="transmembrane region" description="Helical" evidence="17">
    <location>
        <begin position="621"/>
        <end position="642"/>
    </location>
</feature>
<dbReference type="GO" id="GO:0005262">
    <property type="term" value="F:calcium channel activity"/>
    <property type="evidence" value="ECO:0007669"/>
    <property type="project" value="TreeGrafter"/>
</dbReference>
<evidence type="ECO:0000256" key="4">
    <source>
        <dbReference type="ARBA" id="ARBA00022449"/>
    </source>
</evidence>
<keyword evidence="7 17" id="KW-0812">Transmembrane</keyword>
<dbReference type="InterPro" id="IPR011992">
    <property type="entry name" value="EF-hand-dom_pair"/>
</dbReference>
<dbReference type="GO" id="GO:0015293">
    <property type="term" value="F:symporter activity"/>
    <property type="evidence" value="ECO:0007669"/>
    <property type="project" value="UniProtKB-KW"/>
</dbReference>
<evidence type="ECO:0000256" key="11">
    <source>
        <dbReference type="ARBA" id="ARBA00022958"/>
    </source>
</evidence>
<dbReference type="FunFam" id="1.20.1420.30:FF:000004">
    <property type="entry name" value="Sodium/potassium/calcium exchanger 2 isoform 1"/>
    <property type="match status" value="1"/>
</dbReference>
<evidence type="ECO:0000259" key="18">
    <source>
        <dbReference type="PROSITE" id="PS50222"/>
    </source>
</evidence>
<feature type="domain" description="EF-hand" evidence="18">
    <location>
        <begin position="427"/>
        <end position="461"/>
    </location>
</feature>
<keyword evidence="12 17" id="KW-1133">Transmembrane helix</keyword>
<dbReference type="PANTHER" id="PTHR10846">
    <property type="entry name" value="SODIUM/POTASSIUM/CALCIUM EXCHANGER"/>
    <property type="match status" value="1"/>
</dbReference>
<dbReference type="AlphaFoldDB" id="A0A7S4LPR2"/>
<feature type="transmembrane region" description="Helical" evidence="17">
    <location>
        <begin position="242"/>
        <end position="265"/>
    </location>
</feature>
<dbReference type="GO" id="GO:0006874">
    <property type="term" value="P:intracellular calcium ion homeostasis"/>
    <property type="evidence" value="ECO:0007669"/>
    <property type="project" value="TreeGrafter"/>
</dbReference>
<evidence type="ECO:0000256" key="15">
    <source>
        <dbReference type="ARBA" id="ARBA00023136"/>
    </source>
</evidence>
<dbReference type="SUPFAM" id="SSF47473">
    <property type="entry name" value="EF-hand"/>
    <property type="match status" value="1"/>
</dbReference>
<feature type="transmembrane region" description="Helical" evidence="17">
    <location>
        <begin position="590"/>
        <end position="609"/>
    </location>
</feature>
<reference evidence="19" key="1">
    <citation type="submission" date="2021-01" db="EMBL/GenBank/DDBJ databases">
        <authorList>
            <person name="Corre E."/>
            <person name="Pelletier E."/>
            <person name="Niang G."/>
            <person name="Scheremetjew M."/>
            <person name="Finn R."/>
            <person name="Kale V."/>
            <person name="Holt S."/>
            <person name="Cochrane G."/>
            <person name="Meng A."/>
            <person name="Brown T."/>
            <person name="Cohen L."/>
        </authorList>
    </citation>
    <scope>NUCLEOTIDE SEQUENCE</scope>
    <source>
        <strain evidence="19">LB1974</strain>
    </source>
</reference>
<evidence type="ECO:0000256" key="3">
    <source>
        <dbReference type="ARBA" id="ARBA00022448"/>
    </source>
</evidence>
<dbReference type="PROSITE" id="PS00018">
    <property type="entry name" value="EF_HAND_1"/>
    <property type="match status" value="3"/>
</dbReference>
<dbReference type="FunFam" id="1.20.1420.30:FF:000009">
    <property type="entry name" value="sodium/potassium/calcium exchanger 5 isoform X2"/>
    <property type="match status" value="1"/>
</dbReference>
<dbReference type="GO" id="GO:0005509">
    <property type="term" value="F:calcium ion binding"/>
    <property type="evidence" value="ECO:0007669"/>
    <property type="project" value="InterPro"/>
</dbReference>
<dbReference type="InterPro" id="IPR018247">
    <property type="entry name" value="EF_Hand_1_Ca_BS"/>
</dbReference>
<dbReference type="GO" id="GO:0005886">
    <property type="term" value="C:plasma membrane"/>
    <property type="evidence" value="ECO:0007669"/>
    <property type="project" value="TreeGrafter"/>
</dbReference>
<evidence type="ECO:0000256" key="16">
    <source>
        <dbReference type="ARBA" id="ARBA00023201"/>
    </source>
</evidence>
<feature type="transmembrane region" description="Helical" evidence="17">
    <location>
        <begin position="303"/>
        <end position="321"/>
    </location>
</feature>
<dbReference type="InterPro" id="IPR004481">
    <property type="entry name" value="K/Na/Ca-exchanger"/>
</dbReference>
<evidence type="ECO:0000256" key="14">
    <source>
        <dbReference type="ARBA" id="ARBA00023065"/>
    </source>
</evidence>
<dbReference type="NCBIfam" id="TIGR00367">
    <property type="entry name" value="calcium/sodium antiporter"/>
    <property type="match status" value="1"/>
</dbReference>
<dbReference type="PROSITE" id="PS50222">
    <property type="entry name" value="EF_HAND_2"/>
    <property type="match status" value="4"/>
</dbReference>
<keyword evidence="10" id="KW-0769">Symport</keyword>
<dbReference type="FunFam" id="1.10.238.10:FF:000001">
    <property type="entry name" value="Calmodulin 1"/>
    <property type="match status" value="1"/>
</dbReference>
<gene>
    <name evidence="19" type="ORF">OMAR00294_LOCUS2100</name>
</gene>
<comment type="similarity">
    <text evidence="2">Belongs to the Ca(2+):cation antiporter (CaCA) (TC 2.A.19) family. SLC24A subfamily.</text>
</comment>
<feature type="transmembrane region" description="Helical" evidence="17">
    <location>
        <begin position="175"/>
        <end position="198"/>
    </location>
</feature>
<dbReference type="InterPro" id="IPR004837">
    <property type="entry name" value="NaCa_Exmemb"/>
</dbReference>
<evidence type="ECO:0000256" key="13">
    <source>
        <dbReference type="ARBA" id="ARBA00023053"/>
    </source>
</evidence>
<dbReference type="InterPro" id="IPR044880">
    <property type="entry name" value="NCX_ion-bd_dom_sf"/>
</dbReference>
<dbReference type="SMART" id="SM00054">
    <property type="entry name" value="EFh"/>
    <property type="match status" value="4"/>
</dbReference>
<evidence type="ECO:0000256" key="1">
    <source>
        <dbReference type="ARBA" id="ARBA00004141"/>
    </source>
</evidence>
<dbReference type="EMBL" id="HBJB01002565">
    <property type="protein sequence ID" value="CAE0842755.1"/>
    <property type="molecule type" value="Transcribed_RNA"/>
</dbReference>
<keyword evidence="9" id="KW-0106">Calcium</keyword>
<keyword evidence="16" id="KW-0739">Sodium transport</keyword>
<accession>A0A7S4LPR2</accession>
<evidence type="ECO:0000256" key="10">
    <source>
        <dbReference type="ARBA" id="ARBA00022847"/>
    </source>
</evidence>
<evidence type="ECO:0000256" key="9">
    <source>
        <dbReference type="ARBA" id="ARBA00022837"/>
    </source>
</evidence>
<keyword evidence="11" id="KW-0630">Potassium</keyword>
<evidence type="ECO:0000256" key="7">
    <source>
        <dbReference type="ARBA" id="ARBA00022692"/>
    </source>
</evidence>
<dbReference type="Pfam" id="PF01699">
    <property type="entry name" value="Na_Ca_ex"/>
    <property type="match status" value="2"/>
</dbReference>
<keyword evidence="3" id="KW-0813">Transport</keyword>
<evidence type="ECO:0000256" key="8">
    <source>
        <dbReference type="ARBA" id="ARBA00022729"/>
    </source>
</evidence>
<sequence length="755" mass="83306">MRTKRWWRTAFQAGSLSLLFLGAMVWNAAKSHWAPEAPGLRGRRLEITIADQSQLVVAYEKYLGYPELVEIQATNLAECPGLLAAHSVSSSHLIEAMEKMKGDHSKFMECFTPLAAAASCPAAPASWNADAHNSLRTACTTQWATCYCTEAHARLCDGDCAPEVDVLAPGKYGLLPLYCMGVLYMFVGLAIVCDEFFVPSLELFVEEWEISLDVAGATFMAAGGSAPELFTSFIGTFKKSDVGFGTIVGSAVFNVLFVIGVCAIASKDVLTLTWWPLARDCSYYTLSLSVVALFFKGITPQEIHWWEALILFLMYFGYVFLMKHSESLRLWVDARLGTTVEPLDKKNSAEEAEEKLNVTFAKPSHFRAGILTLLTQNGAVTDTVGVHVVTQVVGDVRTSFDELDTDKSGYIEKKEVAGLLTKLGCQPAPKNIDEVMDELDCDADGKLSFDEFAKWYVVSETRILAEMGRAFQTFDENGNGCIEATELQNLFDKLNIHIEGSINSVISELDKSGNGTISKEDFETWYRESLFWKHKKEEMQKEQEAAEAIDPFDFPEGLRGRVWYIVTLPLVLCLWATLPDVRREDRQKVQYGVAGFLGAIVWIGIFSFCMVDWATVVSNSLGVPVAVAGLTVLAAGTSVPDLLSSVIVAKQGEGDMAVSSSIGSNIFDVLVGLPLPWLCFTIVEQEKVVVKAESLGASLLVLIFMLVVVICSIKLANWRMTRGMGYSMFLFYLLFVAQDLLRQLPNKDDAILPSF</sequence>
<proteinExistence type="inferred from homology"/>
<dbReference type="PANTHER" id="PTHR10846:SF72">
    <property type="entry name" value="SODIUM_POTASSIUM_CALCIUM EXCHANGER NCKX30C"/>
    <property type="match status" value="1"/>
</dbReference>
<keyword evidence="15 17" id="KW-0472">Membrane</keyword>
<feature type="domain" description="EF-hand" evidence="18">
    <location>
        <begin position="502"/>
        <end position="532"/>
    </location>
</feature>
<feature type="transmembrane region" description="Helical" evidence="17">
    <location>
        <begin position="562"/>
        <end position="578"/>
    </location>
</feature>
<keyword evidence="14" id="KW-0406">Ion transport</keyword>
<feature type="transmembrane region" description="Helical" evidence="17">
    <location>
        <begin position="695"/>
        <end position="717"/>
    </location>
</feature>
<organism evidence="19">
    <name type="scientific">Oxyrrhis marina</name>
    <name type="common">Dinoflagellate</name>
    <dbReference type="NCBI Taxonomy" id="2969"/>
    <lineage>
        <taxon>Eukaryota</taxon>
        <taxon>Sar</taxon>
        <taxon>Alveolata</taxon>
        <taxon>Dinophyceae</taxon>
        <taxon>Oxyrrhinales</taxon>
        <taxon>Oxyrrhinaceae</taxon>
        <taxon>Oxyrrhis</taxon>
    </lineage>
</organism>
<keyword evidence="8" id="KW-0732">Signal</keyword>
<keyword evidence="4" id="KW-0050">Antiport</keyword>
<dbReference type="Gene3D" id="1.20.1420.30">
    <property type="entry name" value="NCX, central ion-binding region"/>
    <property type="match status" value="2"/>
</dbReference>
<keyword evidence="13" id="KW-0915">Sodium</keyword>
<evidence type="ECO:0000256" key="5">
    <source>
        <dbReference type="ARBA" id="ARBA00022538"/>
    </source>
</evidence>
<dbReference type="Pfam" id="PF13499">
    <property type="entry name" value="EF-hand_7"/>
    <property type="match status" value="2"/>
</dbReference>
<evidence type="ECO:0000256" key="12">
    <source>
        <dbReference type="ARBA" id="ARBA00022989"/>
    </source>
</evidence>
<protein>
    <recommendedName>
        <fullName evidence="18">EF-hand domain-containing protein</fullName>
    </recommendedName>
</protein>
<feature type="domain" description="EF-hand" evidence="18">
    <location>
        <begin position="391"/>
        <end position="426"/>
    </location>
</feature>
<feature type="transmembrane region" description="Helical" evidence="17">
    <location>
        <begin position="723"/>
        <end position="741"/>
    </location>
</feature>
<dbReference type="Gene3D" id="1.10.238.10">
    <property type="entry name" value="EF-hand"/>
    <property type="match status" value="2"/>
</dbReference>
<dbReference type="InterPro" id="IPR002048">
    <property type="entry name" value="EF_hand_dom"/>
</dbReference>